<sequence length="111" mass="12724">MSEGKEKIPERLYPETFPGEAKINFVIEQEIHPATKEFWIGWCPSTGKMTHRHDSYNEALLATEAEARQAYSGRFFVLQAVSVVTAESRTETQVTNKRLNERAIEKEENHG</sequence>
<reference evidence="1 2" key="1">
    <citation type="journal article" date="2020" name="J Geophys Res Biogeosci">
        <title>Magnetotaxis as an Adaptation to Enable Bacterial Shuttling of Microbial Sulfur and Sulfur Cycling Across Aquatic Oxic#Anoxic Interfaces.</title>
        <authorList>
            <person name="Li J."/>
            <person name="Liu P."/>
            <person name="Wang J."/>
            <person name="Roberts A.P."/>
            <person name="Pan Y."/>
        </authorList>
    </citation>
    <scope>NUCLEOTIDE SEQUENCE [LARGE SCALE GENOMIC DNA]</scope>
    <source>
        <strain evidence="1 2">MYR-1_YQ</strain>
    </source>
</reference>
<evidence type="ECO:0000313" key="2">
    <source>
        <dbReference type="Proteomes" id="UP001196980"/>
    </source>
</evidence>
<comment type="caution">
    <text evidence="1">The sequence shown here is derived from an EMBL/GenBank/DDBJ whole genome shotgun (WGS) entry which is preliminary data.</text>
</comment>
<dbReference type="EMBL" id="JABXWD010000541">
    <property type="protein sequence ID" value="MBV6343338.1"/>
    <property type="molecule type" value="Genomic_DNA"/>
</dbReference>
<dbReference type="RefSeq" id="WP_218253951.1">
    <property type="nucleotide sequence ID" value="NZ_JABXWD010000541.1"/>
</dbReference>
<name>A0ABS6S4L7_9BACT</name>
<organism evidence="1 2">
    <name type="scientific">Candidatus Magnetobacterium casense</name>
    <dbReference type="NCBI Taxonomy" id="1455061"/>
    <lineage>
        <taxon>Bacteria</taxon>
        <taxon>Pseudomonadati</taxon>
        <taxon>Nitrospirota</taxon>
        <taxon>Thermodesulfovibrionia</taxon>
        <taxon>Thermodesulfovibrionales</taxon>
        <taxon>Candidatus Magnetobacteriaceae</taxon>
        <taxon>Candidatus Magnetobacterium</taxon>
    </lineage>
</organism>
<proteinExistence type="predicted"/>
<evidence type="ECO:0000313" key="1">
    <source>
        <dbReference type="EMBL" id="MBV6343338.1"/>
    </source>
</evidence>
<accession>A0ABS6S4L7</accession>
<keyword evidence="2" id="KW-1185">Reference proteome</keyword>
<protein>
    <submittedName>
        <fullName evidence="1">Uncharacterized protein</fullName>
    </submittedName>
</protein>
<dbReference type="Proteomes" id="UP001196980">
    <property type="component" value="Unassembled WGS sequence"/>
</dbReference>
<gene>
    <name evidence="1" type="ORF">HWQ67_17305</name>
</gene>